<gene>
    <name evidence="2" type="ORF">PF021_07125</name>
</gene>
<dbReference type="Proteomes" id="UP001210261">
    <property type="component" value="Unassembled WGS sequence"/>
</dbReference>
<dbReference type="GO" id="GO:0016757">
    <property type="term" value="F:glycosyltransferase activity"/>
    <property type="evidence" value="ECO:0007669"/>
    <property type="project" value="UniProtKB-KW"/>
</dbReference>
<dbReference type="SUPFAM" id="SSF53448">
    <property type="entry name" value="Nucleotide-diphospho-sugar transferases"/>
    <property type="match status" value="1"/>
</dbReference>
<dbReference type="PANTHER" id="PTHR22916">
    <property type="entry name" value="GLYCOSYLTRANSFERASE"/>
    <property type="match status" value="1"/>
</dbReference>
<comment type="caution">
    <text evidence="2">The sequence shown here is derived from an EMBL/GenBank/DDBJ whole genome shotgun (WGS) entry which is preliminary data.</text>
</comment>
<evidence type="ECO:0000313" key="3">
    <source>
        <dbReference type="Proteomes" id="UP001210261"/>
    </source>
</evidence>
<proteinExistence type="predicted"/>
<name>A0ABT4VFG0_9HELI</name>
<sequence length="327" mass="38028">MKKAPKLSLLAPSFNHQNYVKYFLDSVLNQTCEDFELIIVDDCSSDSNIQIIESYKDKRIKLIKHKHNLGMNAALNSAFEKSTGEYLMFCASDDILAPNAIETMINAHNNSKAVTIYTKLIPIDINNNVVHSHMNGYLNMQKRSTEEFLRHTFLVSNLFVSPGMCVKREYFERIYPLPLSLCNYQDYKMHIDLLKFGEIDVLEERVVYYRLPSAVSGASAPSAKTGMREYLETHYFLDSYIAYDDLELLSRTFANEIEFTGIKPFKDTLEFFWGCMALCSPHDIRKTWGYHKIMNFYNTKEGATLLYKRYKFTFAHLLNLVNFFIKQ</sequence>
<dbReference type="InterPro" id="IPR001173">
    <property type="entry name" value="Glyco_trans_2-like"/>
</dbReference>
<dbReference type="EC" id="2.4.-.-" evidence="2"/>
<keyword evidence="2" id="KW-0328">Glycosyltransferase</keyword>
<dbReference type="Gene3D" id="3.90.550.10">
    <property type="entry name" value="Spore Coat Polysaccharide Biosynthesis Protein SpsA, Chain A"/>
    <property type="match status" value="1"/>
</dbReference>
<reference evidence="2 3" key="1">
    <citation type="submission" date="2023-01" db="EMBL/GenBank/DDBJ databases">
        <title>Description of Helicobacter ibis sp. nov. isolated from faecal droppings of black-faced ibis (Theristicus melanopis).</title>
        <authorList>
            <person name="Lopez-Cantillo M."/>
            <person name="Vidal-Veuthey B."/>
            <person name="Mella A."/>
            <person name="De La Haba R."/>
            <person name="Collado L."/>
        </authorList>
    </citation>
    <scope>NUCLEOTIDE SEQUENCE [LARGE SCALE GENOMIC DNA]</scope>
    <source>
        <strain evidence="2 3">A82</strain>
    </source>
</reference>
<evidence type="ECO:0000313" key="2">
    <source>
        <dbReference type="EMBL" id="MDA3969439.1"/>
    </source>
</evidence>
<evidence type="ECO:0000259" key="1">
    <source>
        <dbReference type="Pfam" id="PF00535"/>
    </source>
</evidence>
<keyword evidence="3" id="KW-1185">Reference proteome</keyword>
<accession>A0ABT4VFG0</accession>
<keyword evidence="2" id="KW-0808">Transferase</keyword>
<feature type="domain" description="Glycosyltransferase 2-like" evidence="1">
    <location>
        <begin position="8"/>
        <end position="173"/>
    </location>
</feature>
<protein>
    <submittedName>
        <fullName evidence="2">Glycosyltransferase</fullName>
        <ecNumber evidence="2">2.4.-.-</ecNumber>
    </submittedName>
</protein>
<dbReference type="PANTHER" id="PTHR22916:SF3">
    <property type="entry name" value="UDP-GLCNAC:BETAGAL BETA-1,3-N-ACETYLGLUCOSAMINYLTRANSFERASE-LIKE PROTEIN 1"/>
    <property type="match status" value="1"/>
</dbReference>
<dbReference type="EMBL" id="JAQHXR010000004">
    <property type="protein sequence ID" value="MDA3969439.1"/>
    <property type="molecule type" value="Genomic_DNA"/>
</dbReference>
<dbReference type="InterPro" id="IPR029044">
    <property type="entry name" value="Nucleotide-diphossugar_trans"/>
</dbReference>
<organism evidence="2 3">
    <name type="scientific">Helicobacter ibis</name>
    <dbReference type="NCBI Taxonomy" id="2962633"/>
    <lineage>
        <taxon>Bacteria</taxon>
        <taxon>Pseudomonadati</taxon>
        <taxon>Campylobacterota</taxon>
        <taxon>Epsilonproteobacteria</taxon>
        <taxon>Campylobacterales</taxon>
        <taxon>Helicobacteraceae</taxon>
        <taxon>Helicobacter</taxon>
    </lineage>
</organism>
<dbReference type="RefSeq" id="WP_271021797.1">
    <property type="nucleotide sequence ID" value="NZ_JAQHXR010000004.1"/>
</dbReference>
<dbReference type="Pfam" id="PF00535">
    <property type="entry name" value="Glycos_transf_2"/>
    <property type="match status" value="1"/>
</dbReference>